<dbReference type="InterPro" id="IPR009003">
    <property type="entry name" value="Peptidase_S1_PA"/>
</dbReference>
<evidence type="ECO:0000313" key="7">
    <source>
        <dbReference type="EMBL" id="EDM77208.1"/>
    </source>
</evidence>
<dbReference type="FunFam" id="2.40.10.10:FF:000001">
    <property type="entry name" value="Periplasmic serine protease DegS"/>
    <property type="match status" value="1"/>
</dbReference>
<dbReference type="EMBL" id="ABCS01000050">
    <property type="protein sequence ID" value="EDM77208.1"/>
    <property type="molecule type" value="Genomic_DNA"/>
</dbReference>
<evidence type="ECO:0000259" key="6">
    <source>
        <dbReference type="PROSITE" id="PS50106"/>
    </source>
</evidence>
<feature type="region of interest" description="Disordered" evidence="5">
    <location>
        <begin position="1"/>
        <end position="66"/>
    </location>
</feature>
<dbReference type="PANTHER" id="PTHR43343:SF3">
    <property type="entry name" value="PROTEASE DO-LIKE 8, CHLOROPLASTIC"/>
    <property type="match status" value="1"/>
</dbReference>
<dbReference type="SMART" id="SM00228">
    <property type="entry name" value="PDZ"/>
    <property type="match status" value="1"/>
</dbReference>
<dbReference type="AlphaFoldDB" id="A6GAA6"/>
<evidence type="ECO:0000256" key="1">
    <source>
        <dbReference type="ARBA" id="ARBA00010541"/>
    </source>
</evidence>
<dbReference type="SUPFAM" id="SSF50494">
    <property type="entry name" value="Trypsin-like serine proteases"/>
    <property type="match status" value="1"/>
</dbReference>
<evidence type="ECO:0000256" key="4">
    <source>
        <dbReference type="ARBA" id="ARBA00022825"/>
    </source>
</evidence>
<sequence>MLGLGLGCDLGPVDAAPEAAPAQVPAPPPEVAAPSPELPQPQPQPQPSAGPRVGSPVPPPSPGAALEDERNTVAVFQSAAPATVFVTQSQLVRDRFTMRVDQIPAGTGSGFIWDTRGHIVTNFHVVDGGDSFSVTLYDDRTVPARLVGGDRKRDIAVLALKLDPAEAGMLIPVNLPPEDEPLVVGQKALAIGNPFGLDHTLTVGVISALEREVPGYGGVTIRDMIQTDASINPGNSGGPLLDSSGRLIGMNTIIFSKSGSSAGIGFAVPVATVRRLVPQLIEYGHARRAGLGVEVVDDRLAKRNRIEGVIIEAALPGGPAASAGLRGLRRKGREVLLGDVIVGIDDHAVGNYDELFNALEDYEPGDEVQVKVRRAGEVFAIPVTLGVVG</sequence>
<dbReference type="InterPro" id="IPR051201">
    <property type="entry name" value="Chloro_Bact_Ser_Proteases"/>
</dbReference>
<evidence type="ECO:0000313" key="8">
    <source>
        <dbReference type="Proteomes" id="UP000005801"/>
    </source>
</evidence>
<dbReference type="SUPFAM" id="SSF50156">
    <property type="entry name" value="PDZ domain-like"/>
    <property type="match status" value="1"/>
</dbReference>
<dbReference type="GO" id="GO:0006508">
    <property type="term" value="P:proteolysis"/>
    <property type="evidence" value="ECO:0007669"/>
    <property type="project" value="UniProtKB-KW"/>
</dbReference>
<dbReference type="eggNOG" id="COG0265">
    <property type="taxonomic scope" value="Bacteria"/>
</dbReference>
<keyword evidence="3" id="KW-0378">Hydrolase</keyword>
<dbReference type="InterPro" id="IPR001478">
    <property type="entry name" value="PDZ"/>
</dbReference>
<dbReference type="RefSeq" id="WP_006973648.1">
    <property type="nucleotide sequence ID" value="NZ_ABCS01000050.1"/>
</dbReference>
<feature type="domain" description="PDZ" evidence="6">
    <location>
        <begin position="280"/>
        <end position="349"/>
    </location>
</feature>
<dbReference type="GO" id="GO:0004252">
    <property type="term" value="F:serine-type endopeptidase activity"/>
    <property type="evidence" value="ECO:0007669"/>
    <property type="project" value="InterPro"/>
</dbReference>
<comment type="similarity">
    <text evidence="1">Belongs to the peptidase S1C family.</text>
</comment>
<evidence type="ECO:0000256" key="5">
    <source>
        <dbReference type="SAM" id="MobiDB-lite"/>
    </source>
</evidence>
<dbReference type="InterPro" id="IPR043504">
    <property type="entry name" value="Peptidase_S1_PA_chymotrypsin"/>
</dbReference>
<feature type="compositionally biased region" description="Low complexity" evidence="5">
    <location>
        <begin position="12"/>
        <end position="23"/>
    </location>
</feature>
<protein>
    <recommendedName>
        <fullName evidence="6">PDZ domain-containing protein</fullName>
    </recommendedName>
</protein>
<dbReference type="PROSITE" id="PS50106">
    <property type="entry name" value="PDZ"/>
    <property type="match status" value="1"/>
</dbReference>
<name>A6GAA6_9BACT</name>
<dbReference type="Pfam" id="PF13180">
    <property type="entry name" value="PDZ_2"/>
    <property type="match status" value="1"/>
</dbReference>
<accession>A6GAA6</accession>
<dbReference type="PANTHER" id="PTHR43343">
    <property type="entry name" value="PEPTIDASE S12"/>
    <property type="match status" value="1"/>
</dbReference>
<organism evidence="7 8">
    <name type="scientific">Plesiocystis pacifica SIR-1</name>
    <dbReference type="NCBI Taxonomy" id="391625"/>
    <lineage>
        <taxon>Bacteria</taxon>
        <taxon>Pseudomonadati</taxon>
        <taxon>Myxococcota</taxon>
        <taxon>Polyangia</taxon>
        <taxon>Nannocystales</taxon>
        <taxon>Nannocystaceae</taxon>
        <taxon>Plesiocystis</taxon>
    </lineage>
</organism>
<dbReference type="Proteomes" id="UP000005801">
    <property type="component" value="Unassembled WGS sequence"/>
</dbReference>
<dbReference type="PRINTS" id="PR00834">
    <property type="entry name" value="PROTEASES2C"/>
</dbReference>
<dbReference type="STRING" id="391625.PPSIR1_26703"/>
<dbReference type="Pfam" id="PF13365">
    <property type="entry name" value="Trypsin_2"/>
    <property type="match status" value="1"/>
</dbReference>
<keyword evidence="2" id="KW-0645">Protease</keyword>
<reference evidence="7 8" key="1">
    <citation type="submission" date="2007-06" db="EMBL/GenBank/DDBJ databases">
        <authorList>
            <person name="Shimkets L."/>
            <person name="Ferriera S."/>
            <person name="Johnson J."/>
            <person name="Kravitz S."/>
            <person name="Beeson K."/>
            <person name="Sutton G."/>
            <person name="Rogers Y.-H."/>
            <person name="Friedman R."/>
            <person name="Frazier M."/>
            <person name="Venter J.C."/>
        </authorList>
    </citation>
    <scope>NUCLEOTIDE SEQUENCE [LARGE SCALE GENOMIC DNA]</scope>
    <source>
        <strain evidence="7 8">SIR-1</strain>
    </source>
</reference>
<keyword evidence="8" id="KW-1185">Reference proteome</keyword>
<evidence type="ECO:0000256" key="3">
    <source>
        <dbReference type="ARBA" id="ARBA00022801"/>
    </source>
</evidence>
<dbReference type="Gene3D" id="2.40.10.10">
    <property type="entry name" value="Trypsin-like serine proteases"/>
    <property type="match status" value="2"/>
</dbReference>
<comment type="caution">
    <text evidence="7">The sequence shown here is derived from an EMBL/GenBank/DDBJ whole genome shotgun (WGS) entry which is preliminary data.</text>
</comment>
<dbReference type="InterPro" id="IPR001940">
    <property type="entry name" value="Peptidase_S1C"/>
</dbReference>
<keyword evidence="4" id="KW-0720">Serine protease</keyword>
<evidence type="ECO:0000256" key="2">
    <source>
        <dbReference type="ARBA" id="ARBA00022670"/>
    </source>
</evidence>
<gene>
    <name evidence="7" type="ORF">PPSIR1_26703</name>
</gene>
<dbReference type="InterPro" id="IPR036034">
    <property type="entry name" value="PDZ_sf"/>
</dbReference>
<dbReference type="Gene3D" id="2.30.42.10">
    <property type="match status" value="1"/>
</dbReference>
<feature type="compositionally biased region" description="Pro residues" evidence="5">
    <location>
        <begin position="24"/>
        <end position="48"/>
    </location>
</feature>
<proteinExistence type="inferred from homology"/>